<dbReference type="PRINTS" id="PR01179">
    <property type="entry name" value="ODADCRBXLASE"/>
</dbReference>
<accession>A0A1E3L450</accession>
<name>A0A1E3L450_9BACL</name>
<dbReference type="Gene3D" id="3.20.20.10">
    <property type="entry name" value="Alanine racemase"/>
    <property type="match status" value="1"/>
</dbReference>
<dbReference type="SUPFAM" id="SSF50621">
    <property type="entry name" value="Alanine racemase C-terminal domain-like"/>
    <property type="match status" value="1"/>
</dbReference>
<comment type="caution">
    <text evidence="5">The sequence shown here is derived from an EMBL/GenBank/DDBJ whole genome shotgun (WGS) entry which is preliminary data.</text>
</comment>
<dbReference type="AlphaFoldDB" id="A0A1E3L450"/>
<comment type="cofactor">
    <cofactor evidence="1 3">
        <name>pyridoxal 5'-phosphate</name>
        <dbReference type="ChEBI" id="CHEBI:597326"/>
    </cofactor>
</comment>
<keyword evidence="5" id="KW-0456">Lyase</keyword>
<evidence type="ECO:0000259" key="4">
    <source>
        <dbReference type="Pfam" id="PF02784"/>
    </source>
</evidence>
<dbReference type="InterPro" id="IPR029066">
    <property type="entry name" value="PLP-binding_barrel"/>
</dbReference>
<dbReference type="GO" id="GO:0008836">
    <property type="term" value="F:diaminopimelate decarboxylase activity"/>
    <property type="evidence" value="ECO:0007669"/>
    <property type="project" value="UniProtKB-EC"/>
</dbReference>
<gene>
    <name evidence="5" type="ORF">PTI45_02204</name>
</gene>
<evidence type="ECO:0000256" key="1">
    <source>
        <dbReference type="ARBA" id="ARBA00001933"/>
    </source>
</evidence>
<dbReference type="InterPro" id="IPR009006">
    <property type="entry name" value="Ala_racemase/Decarboxylase_C"/>
</dbReference>
<evidence type="ECO:0000256" key="2">
    <source>
        <dbReference type="ARBA" id="ARBA00022898"/>
    </source>
</evidence>
<feature type="active site" description="Proton donor" evidence="3">
    <location>
        <position position="372"/>
    </location>
</feature>
<dbReference type="SUPFAM" id="SSF51419">
    <property type="entry name" value="PLP-binding barrel"/>
    <property type="match status" value="1"/>
</dbReference>
<evidence type="ECO:0000313" key="6">
    <source>
        <dbReference type="Proteomes" id="UP000094578"/>
    </source>
</evidence>
<evidence type="ECO:0000256" key="3">
    <source>
        <dbReference type="PIRSR" id="PIRSR600183-50"/>
    </source>
</evidence>
<dbReference type="CDD" id="cd06843">
    <property type="entry name" value="PLPDE_III_PvsE_like"/>
    <property type="match status" value="1"/>
</dbReference>
<keyword evidence="6" id="KW-1185">Reference proteome</keyword>
<dbReference type="Gene3D" id="2.40.37.10">
    <property type="entry name" value="Lyase, Ornithine Decarboxylase, Chain A, domain 1"/>
    <property type="match status" value="1"/>
</dbReference>
<dbReference type="Pfam" id="PF02784">
    <property type="entry name" value="Orn_Arg_deC_N"/>
    <property type="match status" value="1"/>
</dbReference>
<organism evidence="5 6">
    <name type="scientific">Paenibacillus nuruki</name>
    <dbReference type="NCBI Taxonomy" id="1886670"/>
    <lineage>
        <taxon>Bacteria</taxon>
        <taxon>Bacillati</taxon>
        <taxon>Bacillota</taxon>
        <taxon>Bacilli</taxon>
        <taxon>Bacillales</taxon>
        <taxon>Paenibacillaceae</taxon>
        <taxon>Paenibacillus</taxon>
    </lineage>
</organism>
<dbReference type="InterPro" id="IPR022644">
    <property type="entry name" value="De-COase2_N"/>
</dbReference>
<feature type="modified residue" description="N6-(pyridoxal phosphate)lysine" evidence="3">
    <location>
        <position position="78"/>
    </location>
</feature>
<dbReference type="InterPro" id="IPR000183">
    <property type="entry name" value="Orn/DAP/Arg_de-COase"/>
</dbReference>
<dbReference type="GO" id="GO:0009089">
    <property type="term" value="P:lysine biosynthetic process via diaminopimelate"/>
    <property type="evidence" value="ECO:0007669"/>
    <property type="project" value="TreeGrafter"/>
</dbReference>
<feature type="domain" description="Orn/DAP/Arg decarboxylase 2 N-terminal" evidence="4">
    <location>
        <begin position="60"/>
        <end position="301"/>
    </location>
</feature>
<dbReference type="STRING" id="1886670.PTI45_02204"/>
<evidence type="ECO:0000313" key="5">
    <source>
        <dbReference type="EMBL" id="ODP28454.1"/>
    </source>
</evidence>
<dbReference type="PATRIC" id="fig|1886670.3.peg.2244"/>
<dbReference type="PRINTS" id="PR01182">
    <property type="entry name" value="ORNDCRBXLASE"/>
</dbReference>
<dbReference type="EC" id="4.1.1.20" evidence="5"/>
<dbReference type="PANTHER" id="PTHR43727:SF2">
    <property type="entry name" value="GROUP IV DECARBOXYLASE"/>
    <property type="match status" value="1"/>
</dbReference>
<dbReference type="InterPro" id="IPR002433">
    <property type="entry name" value="Orn_de-COase"/>
</dbReference>
<proteinExistence type="predicted"/>
<reference evidence="5 6" key="1">
    <citation type="submission" date="2016-08" db="EMBL/GenBank/DDBJ databases">
        <title>Genome sequencing of Paenibacillus sp. TI45-13ar, isolated from Korean traditional nuruk.</title>
        <authorList>
            <person name="Kim S.-J."/>
        </authorList>
    </citation>
    <scope>NUCLEOTIDE SEQUENCE [LARGE SCALE GENOMIC DNA]</scope>
    <source>
        <strain evidence="5 6">TI45-13ar</strain>
    </source>
</reference>
<keyword evidence="2 3" id="KW-0663">Pyridoxal phosphate</keyword>
<dbReference type="GO" id="GO:0006596">
    <property type="term" value="P:polyamine biosynthetic process"/>
    <property type="evidence" value="ECO:0007669"/>
    <property type="project" value="InterPro"/>
</dbReference>
<dbReference type="PANTHER" id="PTHR43727">
    <property type="entry name" value="DIAMINOPIMELATE DECARBOXYLASE"/>
    <property type="match status" value="1"/>
</dbReference>
<protein>
    <submittedName>
        <fullName evidence="5">Diaminopimelate decarboxylase</fullName>
        <ecNumber evidence="5">4.1.1.20</ecNumber>
    </submittedName>
</protein>
<dbReference type="Proteomes" id="UP000094578">
    <property type="component" value="Unassembled WGS sequence"/>
</dbReference>
<sequence>MLNSNTTQTHAPYIAQAPSSIMDEVYRIRAAEQANRDPHVISRKPVCAFIYDLNTLCERTRSKVADMPAGTHLFYAVKANPDPRLIEALAPIVDGFETASIGEVQAIRLIDPDVHIIFGGPGKKDIEIEQAIDHNVMLIHAESVHEIRRIAWIAEQKNKTVQILLRVNLRKSIPTGTVTMGGKPTQFGIDEVQIGEAIQLVQSLPQLTLAGFHMHSVSNNLDAQLHVELVHMYIQSVSRWIREYNLSIQYLNAGGGFGICYTEPDRHFEWETFINGLHHIWSEEVLPGVELIFEPGRYIVAHAGYYASEVIDLKCNHDKHYAILRGGTHHFRLPVSWGHNQPFQMIAIEQWDYPFQRPRQEQVTLTLAGELCTPKDILAQEVTLEQIAVGDIVLFSIAGAYAWTISHHDFLSHPHPDMIYIDHHTGGYESL</sequence>
<dbReference type="EMBL" id="MDER01000038">
    <property type="protein sequence ID" value="ODP28454.1"/>
    <property type="molecule type" value="Genomic_DNA"/>
</dbReference>